<dbReference type="NCBIfam" id="NF003965">
    <property type="entry name" value="PRK05457.1"/>
    <property type="match status" value="1"/>
</dbReference>
<evidence type="ECO:0000256" key="11">
    <source>
        <dbReference type="ARBA" id="ARBA00023136"/>
    </source>
</evidence>
<dbReference type="GO" id="GO:0008233">
    <property type="term" value="F:peptidase activity"/>
    <property type="evidence" value="ECO:0007669"/>
    <property type="project" value="UniProtKB-KW"/>
</dbReference>
<gene>
    <name evidence="12 14" type="primary">htpX</name>
    <name evidence="14" type="ORF">DAY19_11875</name>
</gene>
<evidence type="ECO:0000256" key="12">
    <source>
        <dbReference type="HAMAP-Rule" id="MF_00188"/>
    </source>
</evidence>
<feature type="transmembrane region" description="Helical" evidence="12">
    <location>
        <begin position="163"/>
        <end position="183"/>
    </location>
</feature>
<evidence type="ECO:0000259" key="13">
    <source>
        <dbReference type="Pfam" id="PF01435"/>
    </source>
</evidence>
<keyword evidence="5 12" id="KW-0812">Transmembrane</keyword>
<keyword evidence="11 12" id="KW-0472">Membrane</keyword>
<dbReference type="PANTHER" id="PTHR43221">
    <property type="entry name" value="PROTEASE HTPX"/>
    <property type="match status" value="1"/>
</dbReference>
<evidence type="ECO:0000256" key="4">
    <source>
        <dbReference type="ARBA" id="ARBA00022670"/>
    </source>
</evidence>
<feature type="transmembrane region" description="Helical" evidence="12">
    <location>
        <begin position="40"/>
        <end position="60"/>
    </location>
</feature>
<evidence type="ECO:0000256" key="5">
    <source>
        <dbReference type="ARBA" id="ARBA00022692"/>
    </source>
</evidence>
<evidence type="ECO:0000256" key="8">
    <source>
        <dbReference type="ARBA" id="ARBA00022833"/>
    </source>
</evidence>
<keyword evidence="10 12" id="KW-0482">Metalloprotease</keyword>
<comment type="similarity">
    <text evidence="2 12">Belongs to the peptidase M48B family.</text>
</comment>
<keyword evidence="9 12" id="KW-1133">Transmembrane helix</keyword>
<evidence type="ECO:0000256" key="1">
    <source>
        <dbReference type="ARBA" id="ARBA00004651"/>
    </source>
</evidence>
<dbReference type="EMBL" id="QDKL01000003">
    <property type="protein sequence ID" value="RZF20677.1"/>
    <property type="molecule type" value="Genomic_DNA"/>
</dbReference>
<keyword evidence="6 12" id="KW-0479">Metal-binding</keyword>
<name>A0ABY0IH68_9BACT</name>
<evidence type="ECO:0000256" key="10">
    <source>
        <dbReference type="ARBA" id="ARBA00023049"/>
    </source>
</evidence>
<feature type="transmembrane region" description="Helical" evidence="12">
    <location>
        <begin position="7"/>
        <end position="28"/>
    </location>
</feature>
<reference evidence="15" key="1">
    <citation type="journal article" date="2019" name="Int. J. Syst. Evol. Microbiol.">
        <title>Halobacteriovorax valvorus sp. nov., a novel prokaryotic predator isolated from coastal seawater of China.</title>
        <authorList>
            <person name="Chen M.-X."/>
        </authorList>
    </citation>
    <scope>NUCLEOTIDE SEQUENCE [LARGE SCALE GENOMIC DNA]</scope>
    <source>
        <strain evidence="15">BL9</strain>
    </source>
</reference>
<organism evidence="14 15">
    <name type="scientific">Halobacteriovorax vibrionivorans</name>
    <dbReference type="NCBI Taxonomy" id="2152716"/>
    <lineage>
        <taxon>Bacteria</taxon>
        <taxon>Pseudomonadati</taxon>
        <taxon>Bdellovibrionota</taxon>
        <taxon>Bacteriovoracia</taxon>
        <taxon>Bacteriovoracales</taxon>
        <taxon>Halobacteriovoraceae</taxon>
        <taxon>Halobacteriovorax</taxon>
    </lineage>
</organism>
<sequence>MLRVGLFILTNILVVATVGIILSLLGIPMHMNQGGYSFEMLIIFCSVWGFAGSFISLAMSKFMAKRMYPMTEISENDPNYGWVAQSVSNYAKLSGIKKPEVYIYNSNEVNAFATGPSRNNSMVAVSAGLIHTMSRDEAEGVIGHEVAHIANGDMVTMALVQGVVNAFVMILSRLAAMAISNAMRSEDDEGPGLGYFAQTMLVVVLDIVFGLLAIPITMWFSRFREYRADAGSARLAGREKMIAALRKLQQSTKMVDNSNPNMSAFKISSGTTMAEIFSSHPTLEKRIHALQSRSNI</sequence>
<keyword evidence="7 12" id="KW-0378">Hydrolase</keyword>
<dbReference type="InterPro" id="IPR001915">
    <property type="entry name" value="Peptidase_M48"/>
</dbReference>
<accession>A0ABY0IH68</accession>
<dbReference type="PANTHER" id="PTHR43221:SF1">
    <property type="entry name" value="PROTEASE HTPX"/>
    <property type="match status" value="1"/>
</dbReference>
<evidence type="ECO:0000313" key="15">
    <source>
        <dbReference type="Proteomes" id="UP000443582"/>
    </source>
</evidence>
<feature type="binding site" evidence="12">
    <location>
        <position position="144"/>
    </location>
    <ligand>
        <name>Zn(2+)</name>
        <dbReference type="ChEBI" id="CHEBI:29105"/>
        <note>catalytic</note>
    </ligand>
</feature>
<evidence type="ECO:0000256" key="6">
    <source>
        <dbReference type="ARBA" id="ARBA00022723"/>
    </source>
</evidence>
<feature type="binding site" evidence="12">
    <location>
        <position position="225"/>
    </location>
    <ligand>
        <name>Zn(2+)</name>
        <dbReference type="ChEBI" id="CHEBI:29105"/>
        <note>catalytic</note>
    </ligand>
</feature>
<dbReference type="GO" id="GO:0006508">
    <property type="term" value="P:proteolysis"/>
    <property type="evidence" value="ECO:0007669"/>
    <property type="project" value="UniProtKB-KW"/>
</dbReference>
<feature type="binding site" evidence="12">
    <location>
        <position position="148"/>
    </location>
    <ligand>
        <name>Zn(2+)</name>
        <dbReference type="ChEBI" id="CHEBI:29105"/>
        <note>catalytic</note>
    </ligand>
</feature>
<evidence type="ECO:0000256" key="3">
    <source>
        <dbReference type="ARBA" id="ARBA00022475"/>
    </source>
</evidence>
<feature type="domain" description="Peptidase M48" evidence="13">
    <location>
        <begin position="81"/>
        <end position="293"/>
    </location>
</feature>
<dbReference type="Proteomes" id="UP000443582">
    <property type="component" value="Unassembled WGS sequence"/>
</dbReference>
<dbReference type="Gene3D" id="3.30.2010.10">
    <property type="entry name" value="Metalloproteases ('zincins'), catalytic domain"/>
    <property type="match status" value="1"/>
</dbReference>
<comment type="subcellular location">
    <subcellularLocation>
        <location evidence="1 12">Cell membrane</location>
        <topology evidence="1 12">Multi-pass membrane protein</topology>
    </subcellularLocation>
</comment>
<comment type="cofactor">
    <cofactor evidence="12">
        <name>Zn(2+)</name>
        <dbReference type="ChEBI" id="CHEBI:29105"/>
    </cofactor>
    <text evidence="12">Binds 1 zinc ion per subunit.</text>
</comment>
<evidence type="ECO:0000256" key="9">
    <source>
        <dbReference type="ARBA" id="ARBA00022989"/>
    </source>
</evidence>
<comment type="caution">
    <text evidence="14">The sequence shown here is derived from an EMBL/GenBank/DDBJ whole genome shotgun (WGS) entry which is preliminary data.</text>
</comment>
<keyword evidence="15" id="KW-1185">Reference proteome</keyword>
<dbReference type="EC" id="3.4.24.-" evidence="12"/>
<protein>
    <recommendedName>
        <fullName evidence="12">Protease HtpX homolog</fullName>
        <ecNumber evidence="12">3.4.24.-</ecNumber>
    </recommendedName>
</protein>
<dbReference type="HAMAP" id="MF_00188">
    <property type="entry name" value="Pept_M48_protease_HtpX"/>
    <property type="match status" value="1"/>
</dbReference>
<feature type="transmembrane region" description="Helical" evidence="12">
    <location>
        <begin position="195"/>
        <end position="220"/>
    </location>
</feature>
<evidence type="ECO:0000256" key="7">
    <source>
        <dbReference type="ARBA" id="ARBA00022801"/>
    </source>
</evidence>
<dbReference type="InterPro" id="IPR022919">
    <property type="entry name" value="Pept_M48_protease_HtpX"/>
</dbReference>
<dbReference type="InterPro" id="IPR050083">
    <property type="entry name" value="HtpX_protease"/>
</dbReference>
<proteinExistence type="inferred from homology"/>
<evidence type="ECO:0000256" key="2">
    <source>
        <dbReference type="ARBA" id="ARBA00009779"/>
    </source>
</evidence>
<evidence type="ECO:0000313" key="14">
    <source>
        <dbReference type="EMBL" id="RZF20677.1"/>
    </source>
</evidence>
<dbReference type="Pfam" id="PF01435">
    <property type="entry name" value="Peptidase_M48"/>
    <property type="match status" value="1"/>
</dbReference>
<dbReference type="CDD" id="cd07335">
    <property type="entry name" value="M48B_HtpX_like"/>
    <property type="match status" value="1"/>
</dbReference>
<dbReference type="RefSeq" id="WP_115362737.1">
    <property type="nucleotide sequence ID" value="NZ_QDKL01000003.1"/>
</dbReference>
<keyword evidence="4 12" id="KW-0645">Protease</keyword>
<keyword evidence="8 12" id="KW-0862">Zinc</keyword>
<feature type="active site" evidence="12">
    <location>
        <position position="145"/>
    </location>
</feature>
<keyword evidence="3 12" id="KW-1003">Cell membrane</keyword>